<gene>
    <name evidence="1" type="ORF">NMY3_00266</name>
</gene>
<dbReference type="RefSeq" id="WP_196817130.1">
    <property type="nucleotide sequence ID" value="NZ_CP012850.1"/>
</dbReference>
<protein>
    <submittedName>
        <fullName evidence="1">Uncharacterized protein</fullName>
    </submittedName>
</protein>
<sequence length="51" mass="5849">MVDKVEVTVTNLEKKHKGKTGYENMYSVVKHIYMDDGKVDMVGFAIDKENL</sequence>
<proteinExistence type="predicted"/>
<evidence type="ECO:0000313" key="1">
    <source>
        <dbReference type="EMBL" id="ALI34480.1"/>
    </source>
</evidence>
<dbReference type="GeneID" id="60420457"/>
<accession>A0A654LUJ5</accession>
<dbReference type="OrthoDB" id="13569at2157"/>
<reference evidence="2" key="1">
    <citation type="submission" date="2015-10" db="EMBL/GenBank/DDBJ databases">
        <title>Niche specialization of a soil ammonia-oxidizing archaeon, Candidatus Nitrosocosmicus oleophilus.</title>
        <authorList>
            <person name="Jung M.-Y."/>
            <person name="Rhee S.-K."/>
        </authorList>
    </citation>
    <scope>NUCLEOTIDE SEQUENCE [LARGE SCALE GENOMIC DNA]</scope>
    <source>
        <strain evidence="2">MY3</strain>
    </source>
</reference>
<evidence type="ECO:0000313" key="2">
    <source>
        <dbReference type="Proteomes" id="UP000058925"/>
    </source>
</evidence>
<keyword evidence="2" id="KW-1185">Reference proteome</keyword>
<organism evidence="1 2">
    <name type="scientific">Candidatus Nitrosocosmicus oleophilus</name>
    <dbReference type="NCBI Taxonomy" id="1353260"/>
    <lineage>
        <taxon>Archaea</taxon>
        <taxon>Nitrososphaerota</taxon>
        <taxon>Nitrososphaeria</taxon>
        <taxon>Nitrososphaerales</taxon>
        <taxon>Nitrososphaeraceae</taxon>
        <taxon>Candidatus Nitrosocosmicus</taxon>
    </lineage>
</organism>
<dbReference type="EMBL" id="CP012850">
    <property type="protein sequence ID" value="ALI34480.1"/>
    <property type="molecule type" value="Genomic_DNA"/>
</dbReference>
<name>A0A654LUJ5_9ARCH</name>
<dbReference type="Proteomes" id="UP000058925">
    <property type="component" value="Chromosome"/>
</dbReference>
<dbReference type="KEGG" id="taa:NMY3_00266"/>
<dbReference type="AlphaFoldDB" id="A0A654LUJ5"/>